<evidence type="ECO:0008006" key="3">
    <source>
        <dbReference type="Google" id="ProtNLM"/>
    </source>
</evidence>
<sequence length="246" mass="27834">MAFMSTVMALHFPLTNYQLIISSNLRNQATIQDGRITVQQVQERQDQRFAGTGTKGDATSFGGNNAAGQARVVKCHNCQCEGNMARQCTQPKRPRNSTWFKEKMLLVQAHESGQVLDEEQLAFLVDLRVVDVQVSQTTFPQNTAFQTDDLDAYDLDCDDISSAKAILTANLSSYDSNVLFEVKDKQEKDKIRTQSDRKREAWKSPAMSKPSHSRESRKEKKYRLKGPILANPKSCIDSRITQWLIL</sequence>
<protein>
    <recommendedName>
        <fullName evidence="3">CCHC-type domain-containing protein</fullName>
    </recommendedName>
</protein>
<organism evidence="2">
    <name type="scientific">Tanacetum cinerariifolium</name>
    <name type="common">Dalmatian daisy</name>
    <name type="synonym">Chrysanthemum cinerariifolium</name>
    <dbReference type="NCBI Taxonomy" id="118510"/>
    <lineage>
        <taxon>Eukaryota</taxon>
        <taxon>Viridiplantae</taxon>
        <taxon>Streptophyta</taxon>
        <taxon>Embryophyta</taxon>
        <taxon>Tracheophyta</taxon>
        <taxon>Spermatophyta</taxon>
        <taxon>Magnoliopsida</taxon>
        <taxon>eudicotyledons</taxon>
        <taxon>Gunneridae</taxon>
        <taxon>Pentapetalae</taxon>
        <taxon>asterids</taxon>
        <taxon>campanulids</taxon>
        <taxon>Asterales</taxon>
        <taxon>Asteraceae</taxon>
        <taxon>Asteroideae</taxon>
        <taxon>Anthemideae</taxon>
        <taxon>Anthemidinae</taxon>
        <taxon>Tanacetum</taxon>
    </lineage>
</organism>
<feature type="region of interest" description="Disordered" evidence="1">
    <location>
        <begin position="189"/>
        <end position="223"/>
    </location>
</feature>
<feature type="compositionally biased region" description="Basic and acidic residues" evidence="1">
    <location>
        <begin position="189"/>
        <end position="202"/>
    </location>
</feature>
<comment type="caution">
    <text evidence="2">The sequence shown here is derived from an EMBL/GenBank/DDBJ whole genome shotgun (WGS) entry which is preliminary data.</text>
</comment>
<name>A0A6L2LIG0_TANCI</name>
<gene>
    <name evidence="2" type="ORF">Tci_032775</name>
</gene>
<accession>A0A6L2LIG0</accession>
<reference evidence="2" key="1">
    <citation type="journal article" date="2019" name="Sci. Rep.">
        <title>Draft genome of Tanacetum cinerariifolium, the natural source of mosquito coil.</title>
        <authorList>
            <person name="Yamashiro T."/>
            <person name="Shiraishi A."/>
            <person name="Satake H."/>
            <person name="Nakayama K."/>
        </authorList>
    </citation>
    <scope>NUCLEOTIDE SEQUENCE</scope>
</reference>
<evidence type="ECO:0000313" key="2">
    <source>
        <dbReference type="EMBL" id="GEU60797.1"/>
    </source>
</evidence>
<proteinExistence type="predicted"/>
<dbReference type="EMBL" id="BKCJ010004396">
    <property type="protein sequence ID" value="GEU60797.1"/>
    <property type="molecule type" value="Genomic_DNA"/>
</dbReference>
<dbReference type="AlphaFoldDB" id="A0A6L2LIG0"/>
<evidence type="ECO:0000256" key="1">
    <source>
        <dbReference type="SAM" id="MobiDB-lite"/>
    </source>
</evidence>